<comment type="caution">
    <text evidence="3">The sequence shown here is derived from an EMBL/GenBank/DDBJ whole genome shotgun (WGS) entry which is preliminary data.</text>
</comment>
<reference evidence="3 4" key="1">
    <citation type="journal article" date="2018" name="Evol. Lett.">
        <title>Horizontal gene cluster transfer increased hallucinogenic mushroom diversity.</title>
        <authorList>
            <person name="Reynolds H.T."/>
            <person name="Vijayakumar V."/>
            <person name="Gluck-Thaler E."/>
            <person name="Korotkin H.B."/>
            <person name="Matheny P.B."/>
            <person name="Slot J.C."/>
        </authorList>
    </citation>
    <scope>NUCLEOTIDE SEQUENCE [LARGE SCALE GENOMIC DNA]</scope>
    <source>
        <strain evidence="3 4">2629</strain>
    </source>
</reference>
<dbReference type="EMBL" id="NHTK01005344">
    <property type="protein sequence ID" value="PPQ80673.1"/>
    <property type="molecule type" value="Genomic_DNA"/>
</dbReference>
<organism evidence="3 4">
    <name type="scientific">Panaeolus cyanescens</name>
    <dbReference type="NCBI Taxonomy" id="181874"/>
    <lineage>
        <taxon>Eukaryota</taxon>
        <taxon>Fungi</taxon>
        <taxon>Dikarya</taxon>
        <taxon>Basidiomycota</taxon>
        <taxon>Agaricomycotina</taxon>
        <taxon>Agaricomycetes</taxon>
        <taxon>Agaricomycetidae</taxon>
        <taxon>Agaricales</taxon>
        <taxon>Agaricineae</taxon>
        <taxon>Galeropsidaceae</taxon>
        <taxon>Panaeolus</taxon>
    </lineage>
</organism>
<dbReference type="InterPro" id="IPR036397">
    <property type="entry name" value="RNaseH_sf"/>
</dbReference>
<dbReference type="OrthoDB" id="1920326at2759"/>
<feature type="compositionally biased region" description="Low complexity" evidence="1">
    <location>
        <begin position="1"/>
        <end position="17"/>
    </location>
</feature>
<dbReference type="PANTHER" id="PTHR24401">
    <property type="entry name" value="SI:CH211-243P7.3-RELATED"/>
    <property type="match status" value="1"/>
</dbReference>
<accession>A0A409WQ96</accession>
<name>A0A409WQ96_9AGAR</name>
<dbReference type="InterPro" id="IPR012337">
    <property type="entry name" value="RNaseH-like_sf"/>
</dbReference>
<evidence type="ECO:0000259" key="2">
    <source>
        <dbReference type="Pfam" id="PF20499"/>
    </source>
</evidence>
<feature type="compositionally biased region" description="Low complexity" evidence="1">
    <location>
        <begin position="62"/>
        <end position="82"/>
    </location>
</feature>
<dbReference type="PANTHER" id="PTHR24401:SF29">
    <property type="entry name" value="SI:CH211-243P7.3-RELATED"/>
    <property type="match status" value="1"/>
</dbReference>
<keyword evidence="4" id="KW-1185">Reference proteome</keyword>
<evidence type="ECO:0000256" key="1">
    <source>
        <dbReference type="SAM" id="MobiDB-lite"/>
    </source>
</evidence>
<feature type="compositionally biased region" description="Acidic residues" evidence="1">
    <location>
        <begin position="117"/>
        <end position="131"/>
    </location>
</feature>
<gene>
    <name evidence="3" type="ORF">CVT24_011008</name>
</gene>
<evidence type="ECO:0000313" key="4">
    <source>
        <dbReference type="Proteomes" id="UP000284842"/>
    </source>
</evidence>
<dbReference type="InterPro" id="IPR046616">
    <property type="entry name" value="DUF6729"/>
</dbReference>
<feature type="domain" description="DUF6729" evidence="2">
    <location>
        <begin position="185"/>
        <end position="321"/>
    </location>
</feature>
<feature type="region of interest" description="Disordered" evidence="1">
    <location>
        <begin position="1"/>
        <end position="177"/>
    </location>
</feature>
<dbReference type="GO" id="GO:0003676">
    <property type="term" value="F:nucleic acid binding"/>
    <property type="evidence" value="ECO:0007669"/>
    <property type="project" value="InterPro"/>
</dbReference>
<proteinExistence type="predicted"/>
<feature type="compositionally biased region" description="Polar residues" evidence="1">
    <location>
        <begin position="18"/>
        <end position="34"/>
    </location>
</feature>
<feature type="compositionally biased region" description="Polar residues" evidence="1">
    <location>
        <begin position="106"/>
        <end position="116"/>
    </location>
</feature>
<protein>
    <recommendedName>
        <fullName evidence="2">DUF6729 domain-containing protein</fullName>
    </recommendedName>
</protein>
<dbReference type="Pfam" id="PF20499">
    <property type="entry name" value="DUF6729"/>
    <property type="match status" value="1"/>
</dbReference>
<sequence>MQRLQQAAASNQPSASSTDGDSGACTTNPTSPVLSSPPPMSTENTSGSSSPPPPANQTMHVAPSPSSASTTTTLPPSSRHIPPSIPLTPRHSAPVAPISFLPGEDPQQNIMLTNETQSDEECSDDDDDDTGETPLERDAEGEGIGVDEDVDREADDVEDPGETRLENLPPPSQQPSWLLERDKFCDAKLQSRDKKGVPGLYSEDHTYWIRKASPSLSLQKSTPSPILFYDSDVFVWDPLAMTPIPCPFCKRPLTRNGKIARLRRCIGIDSTFWIKGYRYRCSHCHHPKSRLRTITFQSWDSRIIQLLPPHIADEFPARFSSRSYYQALATWAIAQYAGVRFPAFPPYDNNGPSGYHGYVPCAAWFRTMYDKFIEEHAQDIYQHTAMLPLNIGALDHSHKLTKRISPVKGQRVIAGVLTVTNENGEIRGCFLVTTTGHSQSLIPLDTISQSHDFYGHDQPRAFYTDNVQGDKRLLETVFKSLTKDVIAVEEYSYLDELQLPDSVTISVENSSTAINTVCQAIMDGLSQDDERILVIGFDSEWNVHVTANDRLYHRESTAIIQIAYKDTIYIFQIMDMLAEHRLPQQLKVLLANPKVIKAGRLIDADLKNLQLASQSTVPFVGGVDLAKLAKQRCVLHNIQT</sequence>
<dbReference type="Proteomes" id="UP000284842">
    <property type="component" value="Unassembled WGS sequence"/>
</dbReference>
<dbReference type="Gene3D" id="3.30.420.10">
    <property type="entry name" value="Ribonuclease H-like superfamily/Ribonuclease H"/>
    <property type="match status" value="1"/>
</dbReference>
<dbReference type="SUPFAM" id="SSF53098">
    <property type="entry name" value="Ribonuclease H-like"/>
    <property type="match status" value="1"/>
</dbReference>
<evidence type="ECO:0000313" key="3">
    <source>
        <dbReference type="EMBL" id="PPQ80673.1"/>
    </source>
</evidence>
<dbReference type="InParanoid" id="A0A409WQ96"/>
<feature type="compositionally biased region" description="Acidic residues" evidence="1">
    <location>
        <begin position="141"/>
        <end position="160"/>
    </location>
</feature>
<dbReference type="AlphaFoldDB" id="A0A409WQ96"/>